<accession>A0A923MFG3</accession>
<dbReference type="Proteomes" id="UP000596827">
    <property type="component" value="Unassembled WGS sequence"/>
</dbReference>
<dbReference type="Gene3D" id="2.60.40.380">
    <property type="entry name" value="Purple acid phosphatase-like, N-terminal"/>
    <property type="match status" value="1"/>
</dbReference>
<dbReference type="PANTHER" id="PTHR43606">
    <property type="entry name" value="PHOSPHATASE, PUTATIVE (AFU_ORTHOLOGUE AFUA_6G08710)-RELATED"/>
    <property type="match status" value="1"/>
</dbReference>
<proteinExistence type="predicted"/>
<dbReference type="RefSeq" id="WP_187085260.1">
    <property type="nucleotide sequence ID" value="NZ_JACORU010000018.1"/>
</dbReference>
<evidence type="ECO:0000259" key="3">
    <source>
        <dbReference type="Pfam" id="PF16655"/>
    </source>
</evidence>
<dbReference type="InterPro" id="IPR052900">
    <property type="entry name" value="Phospholipid_Metab_Enz"/>
</dbReference>
<dbReference type="Pfam" id="PF16655">
    <property type="entry name" value="PhoD_N"/>
    <property type="match status" value="1"/>
</dbReference>
<comment type="caution">
    <text evidence="4">The sequence shown here is derived from an EMBL/GenBank/DDBJ whole genome shotgun (WGS) entry which is preliminary data.</text>
</comment>
<feature type="domain" description="PhoD-like phosphatase metallophosphatase" evidence="2">
    <location>
        <begin position="143"/>
        <end position="474"/>
    </location>
</feature>
<dbReference type="InterPro" id="IPR038607">
    <property type="entry name" value="PhoD-like_sf"/>
</dbReference>
<evidence type="ECO:0000313" key="4">
    <source>
        <dbReference type="EMBL" id="MBC5768474.1"/>
    </source>
</evidence>
<evidence type="ECO:0000259" key="2">
    <source>
        <dbReference type="Pfam" id="PF09423"/>
    </source>
</evidence>
<dbReference type="Gene3D" id="3.60.21.70">
    <property type="entry name" value="PhoD-like phosphatase"/>
    <property type="match status" value="1"/>
</dbReference>
<reference evidence="4" key="1">
    <citation type="submission" date="2020-08" db="EMBL/GenBank/DDBJ databases">
        <title>Ramlibacter sp. GTP1 16S ribosomal RNA gene genome sequencing and assembly.</title>
        <authorList>
            <person name="Kang M."/>
        </authorList>
    </citation>
    <scope>NUCLEOTIDE SEQUENCE</scope>
    <source>
        <strain evidence="4">GTP1</strain>
    </source>
</reference>
<gene>
    <name evidence="4" type="ORF">H8R02_28700</name>
</gene>
<dbReference type="Pfam" id="PF09423">
    <property type="entry name" value="PhoD"/>
    <property type="match status" value="1"/>
</dbReference>
<dbReference type="PROSITE" id="PS51257">
    <property type="entry name" value="PROKAR_LIPOPROTEIN"/>
    <property type="match status" value="1"/>
</dbReference>
<organism evidence="4 5">
    <name type="scientific">Ramlibacter albus</name>
    <dbReference type="NCBI Taxonomy" id="2079448"/>
    <lineage>
        <taxon>Bacteria</taxon>
        <taxon>Pseudomonadati</taxon>
        <taxon>Pseudomonadota</taxon>
        <taxon>Betaproteobacteria</taxon>
        <taxon>Burkholderiales</taxon>
        <taxon>Comamonadaceae</taxon>
        <taxon>Ramlibacter</taxon>
    </lineage>
</organism>
<dbReference type="PANTHER" id="PTHR43606:SF2">
    <property type="entry name" value="ALKALINE PHOSPHATASE FAMILY PROTEIN (AFU_ORTHOLOGUE AFUA_5G03860)"/>
    <property type="match status" value="1"/>
</dbReference>
<dbReference type="InterPro" id="IPR032093">
    <property type="entry name" value="PhoD_N"/>
</dbReference>
<keyword evidence="5" id="KW-1185">Reference proteome</keyword>
<dbReference type="InterPro" id="IPR029052">
    <property type="entry name" value="Metallo-depent_PP-like"/>
</dbReference>
<dbReference type="SUPFAM" id="SSF56300">
    <property type="entry name" value="Metallo-dependent phosphatases"/>
    <property type="match status" value="1"/>
</dbReference>
<evidence type="ECO:0000313" key="5">
    <source>
        <dbReference type="Proteomes" id="UP000596827"/>
    </source>
</evidence>
<dbReference type="CDD" id="cd07389">
    <property type="entry name" value="MPP_PhoD"/>
    <property type="match status" value="1"/>
</dbReference>
<name>A0A923MFG3_9BURK</name>
<dbReference type="AlphaFoldDB" id="A0A923MFG3"/>
<sequence>MRGARRRLLAGGAAMLACPALVLHAQPRRDRNPFTLGVASGCPRPDGVVLWTRLALEPLAGGGMGDAAVPVQWELAADEGFRQVVASGSVRASADEAHSARVELSGLQPARDYWYRFTALGARSPAGRTRTAPAAGSNAPVRFAFASCQHYEQGWFTAYRDMATQQLDFVLHLGDYIYESSWGVRRVRRHETGIPTELHEFRDRYALYKGDAHLQAAHAAFPWVVTWDDHEVANDYTGDRSQRMQEPARFMKVRAAAYQAWYEHMPVPASMRPRNGMATIHASYRFGDQVDLLVLDGRQHRSPHVCLPGTSAQPLVDCAQRQDAARTFFGAAQEAWIDQQLQARPAKWTVLGQPTLLTPTNRGTRDAPAYWMDGWDGYPAARTRLLDALARHRPSNVVVASGDVHAFWAADVVREPGGPAVASEFVGGAITSEGPRAETVQRMLANNPHLRWGRADRRGYAVADIASERCRVEFRAVDDVADAASPVRPFQRFSVADGVAGVRVEGA</sequence>
<feature type="signal peptide" evidence="1">
    <location>
        <begin position="1"/>
        <end position="25"/>
    </location>
</feature>
<feature type="domain" description="Phospholipase D N-terminal" evidence="3">
    <location>
        <begin position="36"/>
        <end position="131"/>
    </location>
</feature>
<keyword evidence="1" id="KW-0732">Signal</keyword>
<evidence type="ECO:0000256" key="1">
    <source>
        <dbReference type="SAM" id="SignalP"/>
    </source>
</evidence>
<feature type="chain" id="PRO_5037370256" evidence="1">
    <location>
        <begin position="26"/>
        <end position="507"/>
    </location>
</feature>
<dbReference type="InterPro" id="IPR018946">
    <property type="entry name" value="PhoD-like_MPP"/>
</dbReference>
<dbReference type="EMBL" id="JACORU010000018">
    <property type="protein sequence ID" value="MBC5768474.1"/>
    <property type="molecule type" value="Genomic_DNA"/>
</dbReference>
<protein>
    <submittedName>
        <fullName evidence="4">Alkaline phosphatase D family protein</fullName>
    </submittedName>
</protein>